<feature type="binding site" evidence="1">
    <location>
        <position position="239"/>
    </location>
    <ligand>
        <name>Fe cation</name>
        <dbReference type="ChEBI" id="CHEBI:24875"/>
    </ligand>
</feature>
<dbReference type="GO" id="GO:0005506">
    <property type="term" value="F:iron ion binding"/>
    <property type="evidence" value="ECO:0007669"/>
    <property type="project" value="UniProtKB-UniRule"/>
</dbReference>
<comment type="similarity">
    <text evidence="1">Belongs to the Brp/Blh beta-carotene diooxygenase family.</text>
</comment>
<name>A0A1G1T6Q9_9BACT</name>
<keyword evidence="1" id="KW-1133">Transmembrane helix</keyword>
<keyword evidence="1" id="KW-0408">Iron</keyword>
<evidence type="ECO:0000313" key="3">
    <source>
        <dbReference type="Proteomes" id="UP000176294"/>
    </source>
</evidence>
<evidence type="ECO:0000313" key="2">
    <source>
        <dbReference type="EMBL" id="OGX86536.1"/>
    </source>
</evidence>
<evidence type="ECO:0000256" key="1">
    <source>
        <dbReference type="HAMAP-Rule" id="MF_02093"/>
    </source>
</evidence>
<dbReference type="OrthoDB" id="882441at2"/>
<keyword evidence="1" id="KW-0223">Dioxygenase</keyword>
<keyword evidence="1" id="KW-1003">Cell membrane</keyword>
<dbReference type="EC" id="1.13.11.63" evidence="1"/>
<gene>
    <name evidence="2" type="ORF">BEN47_12830</name>
</gene>
<comment type="caution">
    <text evidence="1">Lacks conserved residue(s) required for the propagation of feature annotation.</text>
</comment>
<proteinExistence type="inferred from homology"/>
<dbReference type="NCBIfam" id="TIGR03753">
    <property type="entry name" value="blh_monoox"/>
    <property type="match status" value="1"/>
</dbReference>
<feature type="transmembrane region" description="Helical" evidence="1">
    <location>
        <begin position="273"/>
        <end position="292"/>
    </location>
</feature>
<dbReference type="GO" id="GO:0016121">
    <property type="term" value="P:carotene catabolic process"/>
    <property type="evidence" value="ECO:0007669"/>
    <property type="project" value="UniProtKB-UniRule"/>
</dbReference>
<dbReference type="STRING" id="1908237.BEN47_12830"/>
<feature type="transmembrane region" description="Helical" evidence="1">
    <location>
        <begin position="211"/>
        <end position="233"/>
    </location>
</feature>
<comment type="cofactor">
    <cofactor evidence="1">
        <name>Fe(2+)</name>
        <dbReference type="ChEBI" id="CHEBI:29033"/>
    </cofactor>
</comment>
<comment type="caution">
    <text evidence="2">The sequence shown here is derived from an EMBL/GenBank/DDBJ whole genome shotgun (WGS) entry which is preliminary data.</text>
</comment>
<dbReference type="HAMAP" id="MF_02093">
    <property type="entry name" value="Beta_carotene_diox"/>
    <property type="match status" value="1"/>
</dbReference>
<protein>
    <recommendedName>
        <fullName evidence="1">Probable beta-carotene 15,15'-dioxygenase</fullName>
        <ecNumber evidence="1">1.13.11.63</ecNumber>
    </recommendedName>
</protein>
<reference evidence="2 3" key="1">
    <citation type="submission" date="2016-08" db="EMBL/GenBank/DDBJ databases">
        <title>Hymenobacter coccineus sp. nov., Hymenobacter lapidarius sp. nov. and Hymenobacter glacialis sp. nov., isolated from Antarctic soil.</title>
        <authorList>
            <person name="Sedlacek I."/>
            <person name="Kralova S."/>
            <person name="Kyrova K."/>
            <person name="Maslanova I."/>
            <person name="Stankova E."/>
            <person name="Vrbovska V."/>
            <person name="Nemec M."/>
            <person name="Bartak M."/>
            <person name="Svec P."/>
            <person name="Busse H.-J."/>
            <person name="Pantucek R."/>
        </authorList>
    </citation>
    <scope>NUCLEOTIDE SEQUENCE [LARGE SCALE GENOMIC DNA]</scope>
    <source>
        <strain evidence="2 3">CCM 8643</strain>
    </source>
</reference>
<feature type="transmembrane region" description="Helical" evidence="1">
    <location>
        <begin position="298"/>
        <end position="320"/>
    </location>
</feature>
<dbReference type="GO" id="GO:0010436">
    <property type="term" value="F:carotenoid dioxygenase activity"/>
    <property type="evidence" value="ECO:0007669"/>
    <property type="project" value="UniProtKB-UniRule"/>
</dbReference>
<feature type="binding site" evidence="1">
    <location>
        <position position="235"/>
    </location>
    <ligand>
        <name>Fe cation</name>
        <dbReference type="ChEBI" id="CHEBI:24875"/>
    </ligand>
</feature>
<dbReference type="RefSeq" id="WP_070726948.1">
    <property type="nucleotide sequence ID" value="NZ_MDZB01000096.1"/>
</dbReference>
<dbReference type="GO" id="GO:0003834">
    <property type="term" value="F:beta-carotene 15,15'-dioxygenase activity"/>
    <property type="evidence" value="ECO:0007669"/>
    <property type="project" value="UniProtKB-EC"/>
</dbReference>
<dbReference type="Proteomes" id="UP000176294">
    <property type="component" value="Unassembled WGS sequence"/>
</dbReference>
<dbReference type="AlphaFoldDB" id="A0A1G1T6Q9"/>
<feature type="transmembrane region" description="Helical" evidence="1">
    <location>
        <begin position="80"/>
        <end position="108"/>
    </location>
</feature>
<accession>A0A1G1T6Q9</accession>
<feature type="binding site" evidence="1">
    <location>
        <position position="52"/>
    </location>
    <ligand>
        <name>Fe cation</name>
        <dbReference type="ChEBI" id="CHEBI:24875"/>
    </ligand>
</feature>
<dbReference type="EMBL" id="MDZB01000096">
    <property type="protein sequence ID" value="OGX86536.1"/>
    <property type="molecule type" value="Genomic_DNA"/>
</dbReference>
<keyword evidence="3" id="KW-1185">Reference proteome</keyword>
<organism evidence="2 3">
    <name type="scientific">Hymenobacter lapidarius</name>
    <dbReference type="NCBI Taxonomy" id="1908237"/>
    <lineage>
        <taxon>Bacteria</taxon>
        <taxon>Pseudomonadati</taxon>
        <taxon>Bacteroidota</taxon>
        <taxon>Cytophagia</taxon>
        <taxon>Cytophagales</taxon>
        <taxon>Hymenobacteraceae</taxon>
        <taxon>Hymenobacter</taxon>
    </lineage>
</organism>
<dbReference type="GO" id="GO:0005886">
    <property type="term" value="C:plasma membrane"/>
    <property type="evidence" value="ECO:0007669"/>
    <property type="project" value="UniProtKB-SubCell"/>
</dbReference>
<dbReference type="InterPro" id="IPR022270">
    <property type="entry name" value="Blh_diox"/>
</dbReference>
<sequence length="342" mass="36789">MPLSLAPDWSHRSYSYAAVLALVGLGTAFPAVAGWLLGVPLAVGMVLLGVAHGACDQFVLPASQPAGRAAMGWRYWGRFLLGYLGLAALVGLLWWWWPVATVAGFFLLTVWHWGSADAPANTQVSTSWWLAHSLLRGLLIFAVPAWGRAHETRSLVNELLTFVDAAHVSVATFEAIAVVLGVLVMGGHAALWAGYAVRARTDLLKTELVEVAVLTLLFVALPPRLSVAVYFVFWHSLQHILRLNGWLGYASGNNGQASRAELLGQLGFFLRRAAPLLLISCVALLVLGRVLAPRLPDATAWFSLALVVAAIVTLPHALLVTTVMDAHRWKNLGLGKHPSSPG</sequence>
<dbReference type="Pfam" id="PF15461">
    <property type="entry name" value="BCD"/>
    <property type="match status" value="1"/>
</dbReference>
<feature type="transmembrane region" description="Helical" evidence="1">
    <location>
        <begin position="168"/>
        <end position="191"/>
    </location>
</feature>
<keyword evidence="1" id="KW-0472">Membrane</keyword>
<comment type="catalytic activity">
    <reaction evidence="1">
        <text>all-trans-beta-carotene + O2 = 2 all-trans-retinal</text>
        <dbReference type="Rhea" id="RHEA:32887"/>
        <dbReference type="ChEBI" id="CHEBI:15379"/>
        <dbReference type="ChEBI" id="CHEBI:17579"/>
        <dbReference type="ChEBI" id="CHEBI:17898"/>
        <dbReference type="EC" id="1.13.11.63"/>
    </reaction>
</comment>
<comment type="function">
    <text evidence="1">Catalyzes the cleavage of beta-carotene at its central double bond (15,15') to yield two molecules of all-trans-retinal.</text>
</comment>
<keyword evidence="1" id="KW-0812">Transmembrane</keyword>
<feature type="transmembrane region" description="Helical" evidence="1">
    <location>
        <begin position="14"/>
        <end position="35"/>
    </location>
</feature>
<feature type="binding site" evidence="1">
    <location>
        <position position="112"/>
    </location>
    <ligand>
        <name>Fe cation</name>
        <dbReference type="ChEBI" id="CHEBI:24875"/>
    </ligand>
</feature>
<comment type="subcellular location">
    <subcellularLocation>
        <location evidence="1">Cell membrane</location>
        <topology evidence="1">Multi-pass membrane protein</topology>
    </subcellularLocation>
</comment>
<keyword evidence="1" id="KW-0560">Oxidoreductase</keyword>
<keyword evidence="1" id="KW-0479">Metal-binding</keyword>